<dbReference type="GO" id="GO:0030288">
    <property type="term" value="C:outer membrane-bounded periplasmic space"/>
    <property type="evidence" value="ECO:0007669"/>
    <property type="project" value="TreeGrafter"/>
</dbReference>
<dbReference type="GO" id="GO:0008745">
    <property type="term" value="F:N-acetylmuramoyl-L-alanine amidase activity"/>
    <property type="evidence" value="ECO:0007669"/>
    <property type="project" value="UniProtKB-EC"/>
</dbReference>
<accession>A0A072NGZ1</accession>
<dbReference type="SMART" id="SM00646">
    <property type="entry name" value="Ami_3"/>
    <property type="match status" value="1"/>
</dbReference>
<evidence type="ECO:0000256" key="2">
    <source>
        <dbReference type="SAM" id="Phobius"/>
    </source>
</evidence>
<dbReference type="InterPro" id="IPR050695">
    <property type="entry name" value="N-acetylmuramoyl_amidase_3"/>
</dbReference>
<dbReference type="PANTHER" id="PTHR30404">
    <property type="entry name" value="N-ACETYLMURAMOYL-L-ALANINE AMIDASE"/>
    <property type="match status" value="1"/>
</dbReference>
<evidence type="ECO:0000313" key="4">
    <source>
        <dbReference type="EMBL" id="KEF36517.1"/>
    </source>
</evidence>
<keyword evidence="2" id="KW-1133">Transmembrane helix</keyword>
<keyword evidence="1 4" id="KW-0378">Hydrolase</keyword>
<dbReference type="NCBIfam" id="TIGR02883">
    <property type="entry name" value="spore_cwlD"/>
    <property type="match status" value="1"/>
</dbReference>
<dbReference type="InterPro" id="IPR002508">
    <property type="entry name" value="MurNAc-LAA_cat"/>
</dbReference>
<proteinExistence type="predicted"/>
<sequence length="241" mass="27428">MKRKIQFLVFISGSVLLFFLFQYQFSINNTWDSWSLPLSGKIIIVDPGHGYPDPGAGPEGAFEKDIAFNISLLLRDYLQEAGALVIMTREDDFDLADKGLKGYSKRKTQDLIRRVELINKSEGDLLVSVHLNSLPSSRWSGAQTFYYPRFEENKLLAKMIQKEMEANLENTVRHAKAINHVYVLKEAEMPSVLVEAGFLSNPGEREQLKSKAYQDKIAASIYQGILRLYTENPKHKEPSPE</sequence>
<dbReference type="CDD" id="cd02696">
    <property type="entry name" value="MurNAc-LAA"/>
    <property type="match status" value="1"/>
</dbReference>
<feature type="transmembrane region" description="Helical" evidence="2">
    <location>
        <begin position="7"/>
        <end position="25"/>
    </location>
</feature>
<keyword evidence="2" id="KW-0812">Transmembrane</keyword>
<reference evidence="4 5" key="1">
    <citation type="submission" date="2014-04" db="EMBL/GenBank/DDBJ databases">
        <title>Draft genome sequence of Bacillus azotoformans MEV2011, a (co-) denitrifying strain unable to grow in the presence of oxygen.</title>
        <authorList>
            <person name="Nielsen M."/>
            <person name="Schreiber L."/>
            <person name="Finster K."/>
            <person name="Schramm A."/>
        </authorList>
    </citation>
    <scope>NUCLEOTIDE SEQUENCE [LARGE SCALE GENOMIC DNA]</scope>
    <source>
        <strain evidence="4 5">MEV2011</strain>
    </source>
</reference>
<dbReference type="PATRIC" id="fig|1348973.3.peg.4230"/>
<dbReference type="GO" id="GO:0009253">
    <property type="term" value="P:peptidoglycan catabolic process"/>
    <property type="evidence" value="ECO:0007669"/>
    <property type="project" value="InterPro"/>
</dbReference>
<organism evidence="4 5">
    <name type="scientific">Schinkia azotoformans MEV2011</name>
    <dbReference type="NCBI Taxonomy" id="1348973"/>
    <lineage>
        <taxon>Bacteria</taxon>
        <taxon>Bacillati</taxon>
        <taxon>Bacillota</taxon>
        <taxon>Bacilli</taxon>
        <taxon>Bacillales</taxon>
        <taxon>Bacillaceae</taxon>
        <taxon>Calidifontibacillus/Schinkia group</taxon>
        <taxon>Schinkia</taxon>
    </lineage>
</organism>
<dbReference type="InterPro" id="IPR014234">
    <property type="entry name" value="Spore_CwlD"/>
</dbReference>
<dbReference type="Proteomes" id="UP000027936">
    <property type="component" value="Unassembled WGS sequence"/>
</dbReference>
<dbReference type="OrthoDB" id="9806267at2"/>
<dbReference type="Gene3D" id="3.40.630.40">
    <property type="entry name" value="Zn-dependent exopeptidases"/>
    <property type="match status" value="1"/>
</dbReference>
<evidence type="ECO:0000259" key="3">
    <source>
        <dbReference type="SMART" id="SM00646"/>
    </source>
</evidence>
<comment type="caution">
    <text evidence="4">The sequence shown here is derived from an EMBL/GenBank/DDBJ whole genome shotgun (WGS) entry which is preliminary data.</text>
</comment>
<dbReference type="SUPFAM" id="SSF53187">
    <property type="entry name" value="Zn-dependent exopeptidases"/>
    <property type="match status" value="1"/>
</dbReference>
<evidence type="ECO:0000313" key="5">
    <source>
        <dbReference type="Proteomes" id="UP000027936"/>
    </source>
</evidence>
<keyword evidence="2" id="KW-0472">Membrane</keyword>
<dbReference type="Pfam" id="PF01520">
    <property type="entry name" value="Amidase_3"/>
    <property type="match status" value="1"/>
</dbReference>
<dbReference type="EMBL" id="JJRY01000026">
    <property type="protein sequence ID" value="KEF36517.1"/>
    <property type="molecule type" value="Genomic_DNA"/>
</dbReference>
<dbReference type="PANTHER" id="PTHR30404:SF0">
    <property type="entry name" value="N-ACETYLMURAMOYL-L-ALANINE AMIDASE AMIC"/>
    <property type="match status" value="1"/>
</dbReference>
<gene>
    <name evidence="4" type="ORF">M670_04353</name>
</gene>
<dbReference type="AlphaFoldDB" id="A0A072NGZ1"/>
<dbReference type="GeneID" id="89469335"/>
<feature type="domain" description="MurNAc-LAA" evidence="3">
    <location>
        <begin position="115"/>
        <end position="226"/>
    </location>
</feature>
<dbReference type="RefSeq" id="WP_003331691.1">
    <property type="nucleotide sequence ID" value="NZ_JJRY01000026.1"/>
</dbReference>
<dbReference type="EC" id="3.5.1.28" evidence="4"/>
<name>A0A072NGZ1_SCHAZ</name>
<evidence type="ECO:0000256" key="1">
    <source>
        <dbReference type="ARBA" id="ARBA00022801"/>
    </source>
</evidence>
<protein>
    <submittedName>
        <fullName evidence="4">N-acetylmuramoyl-L-alanine amidase CwlD</fullName>
        <ecNumber evidence="4">3.5.1.28</ecNumber>
    </submittedName>
</protein>